<accession>A0ABZ1MJK3</accession>
<proteinExistence type="predicted"/>
<keyword evidence="2" id="KW-1185">Reference proteome</keyword>
<reference evidence="1 2" key="1">
    <citation type="submission" date="2022-10" db="EMBL/GenBank/DDBJ databases">
        <title>The complete genomes of actinobacterial strains from the NBC collection.</title>
        <authorList>
            <person name="Joergensen T.S."/>
            <person name="Alvarez Arevalo M."/>
            <person name="Sterndorff E.B."/>
            <person name="Faurdal D."/>
            <person name="Vuksanovic O."/>
            <person name="Mourched A.-S."/>
            <person name="Charusanti P."/>
            <person name="Shaw S."/>
            <person name="Blin K."/>
            <person name="Weber T."/>
        </authorList>
    </citation>
    <scope>NUCLEOTIDE SEQUENCE [LARGE SCALE GENOMIC DNA]</scope>
    <source>
        <strain evidence="1 2">NBC_00017</strain>
    </source>
</reference>
<dbReference type="Proteomes" id="UP001621512">
    <property type="component" value="Chromosome"/>
</dbReference>
<evidence type="ECO:0000313" key="1">
    <source>
        <dbReference type="EMBL" id="WTW27745.1"/>
    </source>
</evidence>
<dbReference type="EMBL" id="CP108341">
    <property type="protein sequence ID" value="WTW27745.1"/>
    <property type="molecule type" value="Genomic_DNA"/>
</dbReference>
<dbReference type="RefSeq" id="WP_405505892.1">
    <property type="nucleotide sequence ID" value="NZ_CP108341.1"/>
</dbReference>
<evidence type="ECO:0000313" key="2">
    <source>
        <dbReference type="Proteomes" id="UP001621512"/>
    </source>
</evidence>
<name>A0ABZ1MJK3_STREF</name>
<protein>
    <submittedName>
        <fullName evidence="1">Uncharacterized protein</fullName>
    </submittedName>
</protein>
<sequence length="157" mass="17711">MFEIRVICDPADSDRVTTALTTAFTTGAVRRRRRRSRDGESTRLYLTADHRPDPADWPTPEQAYAKAPSIVSEIGWTARTIATAECFTELDRDFYLRKAALLDRIALMEEPQDLFSEATETAHGAAVSLLDRDQPGVICDPRAYVRQQYALMTVDDQ</sequence>
<gene>
    <name evidence="1" type="ORF">OHU35_17515</name>
</gene>
<organism evidence="1 2">
    <name type="scientific">Streptomyces purpurascens</name>
    <dbReference type="NCBI Taxonomy" id="1924"/>
    <lineage>
        <taxon>Bacteria</taxon>
        <taxon>Bacillati</taxon>
        <taxon>Actinomycetota</taxon>
        <taxon>Actinomycetes</taxon>
        <taxon>Kitasatosporales</taxon>
        <taxon>Streptomycetaceae</taxon>
        <taxon>Streptomyces</taxon>
    </lineage>
</organism>